<dbReference type="SUPFAM" id="SSF51445">
    <property type="entry name" value="(Trans)glycosidases"/>
    <property type="match status" value="1"/>
</dbReference>
<dbReference type="InterPro" id="IPR033132">
    <property type="entry name" value="GH_1_N_CS"/>
</dbReference>
<comment type="similarity">
    <text evidence="1 4">Belongs to the glycosyl hydrolase 1 family.</text>
</comment>
<sequence>MQLHHHMDFHLVLFDYLIWIKLDDLHRVRKFKKDFSFGVATSAYQVEGAWDKDGKGESIWDRYHHTHSEMIKDGRNGDEACDSYHKYKRDVEMLRELGVHHYKFSISWPRVLPNGLANEINEAGLEYYDNLINELLKYNIQPMVSMYNLDLPQNLQELGGWTNPLVSQWFEDYAEVLFEKFSDRVKLWITMNNPTTVCFETYLGILAPGINSTGIGDYLCVKNVLVAHAKAYRLYESTYKKRYKGKNKIGLYVNPIWSKYGDFPLSVRNTIAKKSKEQGYAKSRLPSFTADEIKLIKATNKKYPAPSLEDDISMERREMRERSGSSLSERYGLYEVDFGSEEKTRKARLSALVYKRIIQKKIIEKDWEPKYWTISISNRTKSDKDEL</sequence>
<dbReference type="PROSITE" id="PS00653">
    <property type="entry name" value="GLYCOSYL_HYDROL_F1_2"/>
    <property type="match status" value="1"/>
</dbReference>
<evidence type="ECO:0000313" key="6">
    <source>
        <dbReference type="Proteomes" id="UP000324832"/>
    </source>
</evidence>
<dbReference type="Gene3D" id="3.20.20.80">
    <property type="entry name" value="Glycosidases"/>
    <property type="match status" value="3"/>
</dbReference>
<dbReference type="PANTHER" id="PTHR10353">
    <property type="entry name" value="GLYCOSYL HYDROLASE"/>
    <property type="match status" value="1"/>
</dbReference>
<dbReference type="InterPro" id="IPR001360">
    <property type="entry name" value="Glyco_hydro_1"/>
</dbReference>
<keyword evidence="3" id="KW-0326">Glycosidase</keyword>
<dbReference type="PANTHER" id="PTHR10353:SF36">
    <property type="entry name" value="LP05116P"/>
    <property type="match status" value="1"/>
</dbReference>
<dbReference type="GO" id="GO:0008422">
    <property type="term" value="F:beta-glucosidase activity"/>
    <property type="evidence" value="ECO:0007669"/>
    <property type="project" value="TreeGrafter"/>
</dbReference>
<dbReference type="AlphaFoldDB" id="A0A5E4QV66"/>
<organism evidence="5 6">
    <name type="scientific">Leptidea sinapis</name>
    <dbReference type="NCBI Taxonomy" id="189913"/>
    <lineage>
        <taxon>Eukaryota</taxon>
        <taxon>Metazoa</taxon>
        <taxon>Ecdysozoa</taxon>
        <taxon>Arthropoda</taxon>
        <taxon>Hexapoda</taxon>
        <taxon>Insecta</taxon>
        <taxon>Pterygota</taxon>
        <taxon>Neoptera</taxon>
        <taxon>Endopterygota</taxon>
        <taxon>Lepidoptera</taxon>
        <taxon>Glossata</taxon>
        <taxon>Ditrysia</taxon>
        <taxon>Papilionoidea</taxon>
        <taxon>Pieridae</taxon>
        <taxon>Dismorphiinae</taxon>
        <taxon>Leptidea</taxon>
    </lineage>
</organism>
<name>A0A5E4QV66_9NEOP</name>
<evidence type="ECO:0000256" key="3">
    <source>
        <dbReference type="ARBA" id="ARBA00023295"/>
    </source>
</evidence>
<keyword evidence="2" id="KW-0378">Hydrolase</keyword>
<protein>
    <recommendedName>
        <fullName evidence="7">Myrosinase 1</fullName>
    </recommendedName>
</protein>
<evidence type="ECO:0008006" key="7">
    <source>
        <dbReference type="Google" id="ProtNLM"/>
    </source>
</evidence>
<dbReference type="Pfam" id="PF00232">
    <property type="entry name" value="Glyco_hydro_1"/>
    <property type="match status" value="1"/>
</dbReference>
<gene>
    <name evidence="5" type="ORF">LSINAPIS_LOCUS12216</name>
</gene>
<keyword evidence="6" id="KW-1185">Reference proteome</keyword>
<dbReference type="GO" id="GO:0005975">
    <property type="term" value="P:carbohydrate metabolic process"/>
    <property type="evidence" value="ECO:0007669"/>
    <property type="project" value="InterPro"/>
</dbReference>
<dbReference type="EMBL" id="FZQP02005578">
    <property type="protein sequence ID" value="VVD01897.1"/>
    <property type="molecule type" value="Genomic_DNA"/>
</dbReference>
<evidence type="ECO:0000313" key="5">
    <source>
        <dbReference type="EMBL" id="VVD01897.1"/>
    </source>
</evidence>
<evidence type="ECO:0000256" key="1">
    <source>
        <dbReference type="ARBA" id="ARBA00010838"/>
    </source>
</evidence>
<reference evidence="5 6" key="1">
    <citation type="submission" date="2017-07" db="EMBL/GenBank/DDBJ databases">
        <authorList>
            <person name="Talla V."/>
            <person name="Backstrom N."/>
        </authorList>
    </citation>
    <scope>NUCLEOTIDE SEQUENCE [LARGE SCALE GENOMIC DNA]</scope>
</reference>
<proteinExistence type="inferred from homology"/>
<evidence type="ECO:0000256" key="2">
    <source>
        <dbReference type="ARBA" id="ARBA00022801"/>
    </source>
</evidence>
<accession>A0A5E4QV66</accession>
<evidence type="ECO:0000256" key="4">
    <source>
        <dbReference type="RuleBase" id="RU003690"/>
    </source>
</evidence>
<dbReference type="Proteomes" id="UP000324832">
    <property type="component" value="Unassembled WGS sequence"/>
</dbReference>
<dbReference type="InterPro" id="IPR017853">
    <property type="entry name" value="GH"/>
</dbReference>